<organism evidence="2 3">
    <name type="scientific">Microlunatus elymi</name>
    <dbReference type="NCBI Taxonomy" id="2596828"/>
    <lineage>
        <taxon>Bacteria</taxon>
        <taxon>Bacillati</taxon>
        <taxon>Actinomycetota</taxon>
        <taxon>Actinomycetes</taxon>
        <taxon>Propionibacteriales</taxon>
        <taxon>Propionibacteriaceae</taxon>
        <taxon>Microlunatus</taxon>
    </lineage>
</organism>
<evidence type="ECO:0000313" key="3">
    <source>
        <dbReference type="Proteomes" id="UP000319263"/>
    </source>
</evidence>
<dbReference type="Proteomes" id="UP000319263">
    <property type="component" value="Chromosome"/>
</dbReference>
<keyword evidence="3" id="KW-1185">Reference proteome</keyword>
<evidence type="ECO:0000259" key="1">
    <source>
        <dbReference type="PROSITE" id="PS50995"/>
    </source>
</evidence>
<dbReference type="PROSITE" id="PS50995">
    <property type="entry name" value="HTH_MARR_2"/>
    <property type="match status" value="1"/>
</dbReference>
<dbReference type="AlphaFoldDB" id="A0A516PWU5"/>
<dbReference type="KEGG" id="mik:FOE78_06830"/>
<dbReference type="InterPro" id="IPR000835">
    <property type="entry name" value="HTH_MarR-typ"/>
</dbReference>
<dbReference type="PANTHER" id="PTHR39515:SF2">
    <property type="entry name" value="HTH-TYPE TRANSCRIPTIONAL REGULATOR RV0880"/>
    <property type="match status" value="1"/>
</dbReference>
<dbReference type="InterPro" id="IPR052526">
    <property type="entry name" value="HTH-type_Bedaq_tolerance"/>
</dbReference>
<dbReference type="SMART" id="SM00347">
    <property type="entry name" value="HTH_MARR"/>
    <property type="match status" value="1"/>
</dbReference>
<sequence>MTMDVVREIGTAAPEPGELMLACARLTRSASRLNRRADPSAVWRAMATLAEAGPLRVSEFAELDHCSQPTATTMIKRLEADGLAQRIADPDDGRAWLVSLTEAGRRRLDQLRAQTADLMKARLGATKPVSDDELRAAIDVINRLTTSLMNSNHDKEDGTE</sequence>
<evidence type="ECO:0000313" key="2">
    <source>
        <dbReference type="EMBL" id="QDP95657.1"/>
    </source>
</evidence>
<dbReference type="PANTHER" id="PTHR39515">
    <property type="entry name" value="CONSERVED PROTEIN"/>
    <property type="match status" value="1"/>
</dbReference>
<dbReference type="InterPro" id="IPR036388">
    <property type="entry name" value="WH-like_DNA-bd_sf"/>
</dbReference>
<dbReference type="GO" id="GO:0003700">
    <property type="term" value="F:DNA-binding transcription factor activity"/>
    <property type="evidence" value="ECO:0007669"/>
    <property type="project" value="InterPro"/>
</dbReference>
<gene>
    <name evidence="2" type="ORF">FOE78_06830</name>
</gene>
<accession>A0A516PWU5</accession>
<dbReference type="EMBL" id="CP041692">
    <property type="protein sequence ID" value="QDP95657.1"/>
    <property type="molecule type" value="Genomic_DNA"/>
</dbReference>
<protein>
    <submittedName>
        <fullName evidence="2">MarR family transcriptional regulator</fullName>
    </submittedName>
</protein>
<name>A0A516PWU5_9ACTN</name>
<feature type="domain" description="HTH marR-type" evidence="1">
    <location>
        <begin position="1"/>
        <end position="146"/>
    </location>
</feature>
<proteinExistence type="predicted"/>
<reference evidence="2 3" key="1">
    <citation type="submission" date="2019-07" db="EMBL/GenBank/DDBJ databases">
        <title>Microlunatus dokdonensis sp. nov. isolated from the rhizospheric soil of the wild plant Elymus tsukushiensis.</title>
        <authorList>
            <person name="Ghim S.-Y."/>
            <person name="Hwang Y.-J."/>
            <person name="Son J.-S."/>
            <person name="Shin J.-H."/>
        </authorList>
    </citation>
    <scope>NUCLEOTIDE SEQUENCE [LARGE SCALE GENOMIC DNA]</scope>
    <source>
        <strain evidence="2 3">KUDC0627</strain>
    </source>
</reference>
<dbReference type="OrthoDB" id="3726624at2"/>
<dbReference type="Gene3D" id="1.10.10.10">
    <property type="entry name" value="Winged helix-like DNA-binding domain superfamily/Winged helix DNA-binding domain"/>
    <property type="match status" value="1"/>
</dbReference>
<dbReference type="Pfam" id="PF01047">
    <property type="entry name" value="MarR"/>
    <property type="match status" value="1"/>
</dbReference>
<dbReference type="InterPro" id="IPR036390">
    <property type="entry name" value="WH_DNA-bd_sf"/>
</dbReference>
<dbReference type="SUPFAM" id="SSF46785">
    <property type="entry name" value="Winged helix' DNA-binding domain"/>
    <property type="match status" value="1"/>
</dbReference>